<dbReference type="PANTHER" id="PTHR43806">
    <property type="entry name" value="PEPTIDASE S8"/>
    <property type="match status" value="1"/>
</dbReference>
<dbReference type="Pfam" id="PF00082">
    <property type="entry name" value="Peptidase_S8"/>
    <property type="match status" value="1"/>
</dbReference>
<sequence length="306" mass="32734">MAGDPPVNDYFYPQQAPYLRPINVPGAWERLTSMKTARKRVTVALIDTGVRPDHPDLVGNFVEGYNVFDGGHDTHDRDGHGTEMAGVLGATINNTLGIAGVMDLVDIMPIYSGKRPNQAAMRAAIDYVINNKETKDIKLILMAAAIKEIGPYLADKIKQADQAGLLIIVTSGNEGKDITTEKRYPCALTQQFDGVLCVGATEQSEMKLADFSNFASYVDIAAPGIELTTTGNVDDYDTMSGTSPASAIVAGVVAMLYSLTPSLSPGDVKKILKDTSKKGLKDSTGKIALPFGRVDADKAVAKLIPR</sequence>
<evidence type="ECO:0000259" key="8">
    <source>
        <dbReference type="Pfam" id="PF00082"/>
    </source>
</evidence>
<dbReference type="GO" id="GO:0006508">
    <property type="term" value="P:proteolysis"/>
    <property type="evidence" value="ECO:0007669"/>
    <property type="project" value="UniProtKB-KW"/>
</dbReference>
<organism evidence="9 10">
    <name type="scientific">Perkinsus chesapeaki</name>
    <name type="common">Clam parasite</name>
    <name type="synonym">Perkinsus andrewsi</name>
    <dbReference type="NCBI Taxonomy" id="330153"/>
    <lineage>
        <taxon>Eukaryota</taxon>
        <taxon>Sar</taxon>
        <taxon>Alveolata</taxon>
        <taxon>Perkinsozoa</taxon>
        <taxon>Perkinsea</taxon>
        <taxon>Perkinsida</taxon>
        <taxon>Perkinsidae</taxon>
        <taxon>Perkinsus</taxon>
    </lineage>
</organism>
<proteinExistence type="inferred from homology"/>
<dbReference type="GO" id="GO:0004252">
    <property type="term" value="F:serine-type endopeptidase activity"/>
    <property type="evidence" value="ECO:0007669"/>
    <property type="project" value="UniProtKB-UniRule"/>
</dbReference>
<comment type="catalytic activity">
    <reaction evidence="5">
        <text>Hydrolysis of proteins with broad specificity for peptide bonds, and a preference for a large uncharged residue in P1. Hydrolyzes peptide amides.</text>
        <dbReference type="EC" id="3.4.21.62"/>
    </reaction>
</comment>
<dbReference type="AlphaFoldDB" id="A0A7J6LK10"/>
<evidence type="ECO:0000256" key="5">
    <source>
        <dbReference type="ARBA" id="ARBA00023529"/>
    </source>
</evidence>
<name>A0A7J6LK10_PERCH</name>
<keyword evidence="2 7" id="KW-0645">Protease</keyword>
<feature type="domain" description="Peptidase S8/S53" evidence="8">
    <location>
        <begin position="39"/>
        <end position="279"/>
    </location>
</feature>
<gene>
    <name evidence="9" type="ORF">FOL47_007605</name>
</gene>
<evidence type="ECO:0000313" key="10">
    <source>
        <dbReference type="Proteomes" id="UP000591131"/>
    </source>
</evidence>
<reference evidence="9 10" key="1">
    <citation type="submission" date="2020-04" db="EMBL/GenBank/DDBJ databases">
        <title>Perkinsus chesapeaki whole genome sequence.</title>
        <authorList>
            <person name="Bogema D.R."/>
        </authorList>
    </citation>
    <scope>NUCLEOTIDE SEQUENCE [LARGE SCALE GENOMIC DNA]</scope>
    <source>
        <strain evidence="9">ATCC PRA-425</strain>
    </source>
</reference>
<protein>
    <recommendedName>
        <fullName evidence="6">subtilisin</fullName>
        <ecNumber evidence="6">3.4.21.62</ecNumber>
    </recommendedName>
</protein>
<evidence type="ECO:0000256" key="1">
    <source>
        <dbReference type="ARBA" id="ARBA00011073"/>
    </source>
</evidence>
<feature type="active site" description="Charge relay system" evidence="7">
    <location>
        <position position="47"/>
    </location>
</feature>
<dbReference type="EC" id="3.4.21.62" evidence="6"/>
<dbReference type="Gene3D" id="3.40.50.200">
    <property type="entry name" value="Peptidase S8/S53 domain"/>
    <property type="match status" value="1"/>
</dbReference>
<feature type="active site" description="Charge relay system" evidence="7">
    <location>
        <position position="243"/>
    </location>
</feature>
<evidence type="ECO:0000256" key="6">
    <source>
        <dbReference type="ARBA" id="ARBA00023619"/>
    </source>
</evidence>
<dbReference type="PANTHER" id="PTHR43806:SF11">
    <property type="entry name" value="CEREVISIN-RELATED"/>
    <property type="match status" value="1"/>
</dbReference>
<dbReference type="InterPro" id="IPR036852">
    <property type="entry name" value="Peptidase_S8/S53_dom_sf"/>
</dbReference>
<keyword evidence="3 7" id="KW-0378">Hydrolase</keyword>
<keyword evidence="4 7" id="KW-0720">Serine protease</keyword>
<dbReference type="Proteomes" id="UP000591131">
    <property type="component" value="Unassembled WGS sequence"/>
</dbReference>
<dbReference type="OrthoDB" id="531541at2759"/>
<dbReference type="PROSITE" id="PS00136">
    <property type="entry name" value="SUBTILASE_ASP"/>
    <property type="match status" value="1"/>
</dbReference>
<comment type="caution">
    <text evidence="9">The sequence shown here is derived from an EMBL/GenBank/DDBJ whole genome shotgun (WGS) entry which is preliminary data.</text>
</comment>
<dbReference type="InterPro" id="IPR000209">
    <property type="entry name" value="Peptidase_S8/S53_dom"/>
</dbReference>
<dbReference type="PROSITE" id="PS51892">
    <property type="entry name" value="SUBTILASE"/>
    <property type="match status" value="1"/>
</dbReference>
<dbReference type="SUPFAM" id="SSF52743">
    <property type="entry name" value="Subtilisin-like"/>
    <property type="match status" value="1"/>
</dbReference>
<keyword evidence="10" id="KW-1185">Reference proteome</keyword>
<dbReference type="EMBL" id="JAAPAO010000455">
    <property type="protein sequence ID" value="KAF4659350.1"/>
    <property type="molecule type" value="Genomic_DNA"/>
</dbReference>
<comment type="similarity">
    <text evidence="1 7">Belongs to the peptidase S8 family.</text>
</comment>
<dbReference type="PRINTS" id="PR00723">
    <property type="entry name" value="SUBTILISIN"/>
</dbReference>
<dbReference type="InterPro" id="IPR015500">
    <property type="entry name" value="Peptidase_S8_subtilisin-rel"/>
</dbReference>
<dbReference type="InterPro" id="IPR050131">
    <property type="entry name" value="Peptidase_S8_subtilisin-like"/>
</dbReference>
<evidence type="ECO:0000256" key="4">
    <source>
        <dbReference type="ARBA" id="ARBA00022825"/>
    </source>
</evidence>
<evidence type="ECO:0000313" key="9">
    <source>
        <dbReference type="EMBL" id="KAF4659350.1"/>
    </source>
</evidence>
<evidence type="ECO:0000256" key="7">
    <source>
        <dbReference type="PROSITE-ProRule" id="PRU01240"/>
    </source>
</evidence>
<evidence type="ECO:0000256" key="2">
    <source>
        <dbReference type="ARBA" id="ARBA00022670"/>
    </source>
</evidence>
<dbReference type="InterPro" id="IPR023827">
    <property type="entry name" value="Peptidase_S8_Asp-AS"/>
</dbReference>
<feature type="active site" description="Charge relay system" evidence="7">
    <location>
        <position position="80"/>
    </location>
</feature>
<accession>A0A7J6LK10</accession>
<evidence type="ECO:0000256" key="3">
    <source>
        <dbReference type="ARBA" id="ARBA00022801"/>
    </source>
</evidence>